<dbReference type="InterPro" id="IPR020904">
    <property type="entry name" value="Sc_DH/Rdtase_CS"/>
</dbReference>
<dbReference type="Pfam" id="PF00106">
    <property type="entry name" value="adh_short"/>
    <property type="match status" value="1"/>
</dbReference>
<accession>A5BP77</accession>
<comment type="similarity">
    <text evidence="1 3">Belongs to the short-chain dehydrogenases/reductases (SDR) family.</text>
</comment>
<evidence type="ECO:0000313" key="4">
    <source>
        <dbReference type="EMBL" id="CAN81326.1"/>
    </source>
</evidence>
<reference evidence="4" key="1">
    <citation type="journal article" date="2007" name="PLoS ONE">
        <title>The first genome sequence of an elite grapevine cultivar (Pinot noir Vitis vinifera L.): coping with a highly heterozygous genome.</title>
        <authorList>
            <person name="Velasco R."/>
            <person name="Zharkikh A."/>
            <person name="Troggio M."/>
            <person name="Cartwright D.A."/>
            <person name="Cestaro A."/>
            <person name="Pruss D."/>
            <person name="Pindo M."/>
            <person name="FitzGerald L.M."/>
            <person name="Vezzulli S."/>
            <person name="Reid J."/>
            <person name="Malacarne G."/>
            <person name="Iliev D."/>
            <person name="Coppola G."/>
            <person name="Wardell B."/>
            <person name="Micheletti D."/>
            <person name="Macalma T."/>
            <person name="Facci M."/>
            <person name="Mitchell J.T."/>
            <person name="Perazzolli M."/>
            <person name="Eldredge G."/>
            <person name="Gatto P."/>
            <person name="Oyzerski R."/>
            <person name="Moretto M."/>
            <person name="Gutin N."/>
            <person name="Stefanini M."/>
            <person name="Chen Y."/>
            <person name="Segala C."/>
            <person name="Davenport C."/>
            <person name="Dematte L."/>
            <person name="Mraz A."/>
            <person name="Battilana J."/>
            <person name="Stormo K."/>
            <person name="Costa F."/>
            <person name="Tao Q."/>
            <person name="Si-Ammour A."/>
            <person name="Harkins T."/>
            <person name="Lackey A."/>
            <person name="Perbost C."/>
            <person name="Taillon B."/>
            <person name="Stella A."/>
            <person name="Solovyev V."/>
            <person name="Fawcett J.A."/>
            <person name="Sterck L."/>
            <person name="Vandepoele K."/>
            <person name="Grando S.M."/>
            <person name="Toppo S."/>
            <person name="Moser C."/>
            <person name="Lanchbury J."/>
            <person name="Bogden R."/>
            <person name="Skolnick M."/>
            <person name="Sgaramella V."/>
            <person name="Bhatnagar S.K."/>
            <person name="Fontana P."/>
            <person name="Gutin A."/>
            <person name="Van de Peer Y."/>
            <person name="Salamini F."/>
            <person name="Viola R."/>
        </authorList>
    </citation>
    <scope>NUCLEOTIDE SEQUENCE</scope>
</reference>
<evidence type="ECO:0000256" key="1">
    <source>
        <dbReference type="ARBA" id="ARBA00006484"/>
    </source>
</evidence>
<gene>
    <name evidence="4" type="ORF">VITISV_003027</name>
</gene>
<dbReference type="PRINTS" id="PR00081">
    <property type="entry name" value="GDHRDH"/>
</dbReference>
<dbReference type="PRINTS" id="PR00080">
    <property type="entry name" value="SDRFAMILY"/>
</dbReference>
<name>A5BP77_VITVI</name>
<keyword evidence="2" id="KW-0560">Oxidoreductase</keyword>
<dbReference type="InterPro" id="IPR036291">
    <property type="entry name" value="NAD(P)-bd_dom_sf"/>
</dbReference>
<dbReference type="InterPro" id="IPR002347">
    <property type="entry name" value="SDR_fam"/>
</dbReference>
<dbReference type="AlphaFoldDB" id="A5BP77"/>
<proteinExistence type="inferred from homology"/>
<organism evidence="4">
    <name type="scientific">Vitis vinifera</name>
    <name type="common">Grape</name>
    <dbReference type="NCBI Taxonomy" id="29760"/>
    <lineage>
        <taxon>Eukaryota</taxon>
        <taxon>Viridiplantae</taxon>
        <taxon>Streptophyta</taxon>
        <taxon>Embryophyta</taxon>
        <taxon>Tracheophyta</taxon>
        <taxon>Spermatophyta</taxon>
        <taxon>Magnoliopsida</taxon>
        <taxon>eudicotyledons</taxon>
        <taxon>Gunneridae</taxon>
        <taxon>Pentapetalae</taxon>
        <taxon>rosids</taxon>
        <taxon>Vitales</taxon>
        <taxon>Vitaceae</taxon>
        <taxon>Viteae</taxon>
        <taxon>Vitis</taxon>
    </lineage>
</organism>
<dbReference type="PANTHER" id="PTHR44229">
    <property type="entry name" value="15-HYDROXYPROSTAGLANDIN DEHYDROGENASE [NAD(+)]"/>
    <property type="match status" value="1"/>
</dbReference>
<dbReference type="Gene3D" id="3.40.50.720">
    <property type="entry name" value="NAD(P)-binding Rossmann-like Domain"/>
    <property type="match status" value="1"/>
</dbReference>
<evidence type="ECO:0000256" key="2">
    <source>
        <dbReference type="ARBA" id="ARBA00023002"/>
    </source>
</evidence>
<sequence>MELKPGLSALVTGGASGIGKSHDREFDLEFLIDRVIGKAISLALGEKGIFVTVVDFSEEGGKEVASLVEKENAKFHPKLGFPSAMFIRCDVTNTRELAAAFKKHLATYGGLDICVNSAGIGTHEPFHKDQTENSGLWRRTINVNLVAVIDCTRLAIQTMQAAKKPGVIINMGSASGLYPMYVDPIYSASKGGVVLFTRSLAPYKRHGIRVNVLCPEFVQTEMGSSVDSKFIGLMGGYVSMEMVVKGAFELISDERKAGSCLWITNRRGMEYWPTPIEEAKYRLPISKSRRKVPFKASLNLQIPQSFEKVLMFSLASLVDYFICALDDLQSFGHCCLAILGYCSVRYARPCGHFLFELPKAGSMIDKGEAGMMPVVVENRKLIGKCID</sequence>
<dbReference type="EMBL" id="AM466309">
    <property type="protein sequence ID" value="CAN81326.1"/>
    <property type="molecule type" value="Genomic_DNA"/>
</dbReference>
<dbReference type="GO" id="GO:0016491">
    <property type="term" value="F:oxidoreductase activity"/>
    <property type="evidence" value="ECO:0007669"/>
    <property type="project" value="UniProtKB-KW"/>
</dbReference>
<dbReference type="ExpressionAtlas" id="A5BP77">
    <property type="expression patterns" value="baseline and differential"/>
</dbReference>
<dbReference type="PANTHER" id="PTHR44229:SF4">
    <property type="entry name" value="15-HYDROXYPROSTAGLANDIN DEHYDROGENASE [NAD(+)]"/>
    <property type="match status" value="1"/>
</dbReference>
<dbReference type="PROSITE" id="PS00061">
    <property type="entry name" value="ADH_SHORT"/>
    <property type="match status" value="1"/>
</dbReference>
<dbReference type="SUPFAM" id="SSF51735">
    <property type="entry name" value="NAD(P)-binding Rossmann-fold domains"/>
    <property type="match status" value="1"/>
</dbReference>
<evidence type="ECO:0008006" key="5">
    <source>
        <dbReference type="Google" id="ProtNLM"/>
    </source>
</evidence>
<protein>
    <recommendedName>
        <fullName evidence="5">15-hydroxyprostaglandin dehydrogenase [NAD(+)]</fullName>
    </recommendedName>
</protein>
<evidence type="ECO:0000256" key="3">
    <source>
        <dbReference type="RuleBase" id="RU000363"/>
    </source>
</evidence>